<dbReference type="EMBL" id="JBBWRZ010000001">
    <property type="protein sequence ID" value="KAK8247396.1"/>
    <property type="molecule type" value="Genomic_DNA"/>
</dbReference>
<feature type="compositionally biased region" description="Low complexity" evidence="5">
    <location>
        <begin position="43"/>
        <end position="73"/>
    </location>
</feature>
<dbReference type="PANTHER" id="PTHR13483:SF11">
    <property type="entry name" value="ZINC FINGER HIT DOMAIN-CONTAINING PROTEIN 3"/>
    <property type="match status" value="1"/>
</dbReference>
<keyword evidence="3" id="KW-0862">Zinc</keyword>
<evidence type="ECO:0000259" key="6">
    <source>
        <dbReference type="PROSITE" id="PS51083"/>
    </source>
</evidence>
<keyword evidence="1" id="KW-0479">Metal-binding</keyword>
<reference evidence="7 8" key="1">
    <citation type="submission" date="2024-04" db="EMBL/GenBank/DDBJ databases">
        <title>Phyllosticta paracitricarpa is synonymous to the EU quarantine fungus P. citricarpa based on phylogenomic analyses.</title>
        <authorList>
            <consortium name="Lawrence Berkeley National Laboratory"/>
            <person name="Van Ingen-Buijs V.A."/>
            <person name="Van Westerhoven A.C."/>
            <person name="Haridas S."/>
            <person name="Skiadas P."/>
            <person name="Martin F."/>
            <person name="Groenewald J.Z."/>
            <person name="Crous P.W."/>
            <person name="Seidl M.F."/>
        </authorList>
    </citation>
    <scope>NUCLEOTIDE SEQUENCE [LARGE SCALE GENOMIC DNA]</scope>
    <source>
        <strain evidence="7 8">CBS 123374</strain>
    </source>
</reference>
<dbReference type="InterPro" id="IPR013087">
    <property type="entry name" value="Znf_C2H2_type"/>
</dbReference>
<evidence type="ECO:0000256" key="3">
    <source>
        <dbReference type="ARBA" id="ARBA00022833"/>
    </source>
</evidence>
<evidence type="ECO:0000256" key="1">
    <source>
        <dbReference type="ARBA" id="ARBA00022723"/>
    </source>
</evidence>
<organism evidence="7 8">
    <name type="scientific">Phyllosticta capitalensis</name>
    <dbReference type="NCBI Taxonomy" id="121624"/>
    <lineage>
        <taxon>Eukaryota</taxon>
        <taxon>Fungi</taxon>
        <taxon>Dikarya</taxon>
        <taxon>Ascomycota</taxon>
        <taxon>Pezizomycotina</taxon>
        <taxon>Dothideomycetes</taxon>
        <taxon>Dothideomycetes incertae sedis</taxon>
        <taxon>Botryosphaeriales</taxon>
        <taxon>Phyllostictaceae</taxon>
        <taxon>Phyllosticta</taxon>
    </lineage>
</organism>
<dbReference type="PROSITE" id="PS51083">
    <property type="entry name" value="ZF_HIT"/>
    <property type="match status" value="1"/>
</dbReference>
<comment type="caution">
    <text evidence="7">The sequence shown here is derived from an EMBL/GenBank/DDBJ whole genome shotgun (WGS) entry which is preliminary data.</text>
</comment>
<dbReference type="SUPFAM" id="SSF144232">
    <property type="entry name" value="HIT/MYND zinc finger-like"/>
    <property type="match status" value="1"/>
</dbReference>
<feature type="compositionally biased region" description="Basic residues" evidence="5">
    <location>
        <begin position="166"/>
        <end position="187"/>
    </location>
</feature>
<dbReference type="PROSITE" id="PS00028">
    <property type="entry name" value="ZINC_FINGER_C2H2_1"/>
    <property type="match status" value="1"/>
</dbReference>
<proteinExistence type="predicted"/>
<dbReference type="PANTHER" id="PTHR13483">
    <property type="entry name" value="BOX C_D SNORNA PROTEIN 1-RELATED"/>
    <property type="match status" value="1"/>
</dbReference>
<evidence type="ECO:0000256" key="4">
    <source>
        <dbReference type="PROSITE-ProRule" id="PRU00453"/>
    </source>
</evidence>
<keyword evidence="8" id="KW-1185">Reference proteome</keyword>
<evidence type="ECO:0000313" key="8">
    <source>
        <dbReference type="Proteomes" id="UP001492380"/>
    </source>
</evidence>
<gene>
    <name evidence="7" type="ORF">HDK90DRAFT_540213</name>
</gene>
<evidence type="ECO:0000313" key="7">
    <source>
        <dbReference type="EMBL" id="KAK8247396.1"/>
    </source>
</evidence>
<feature type="compositionally biased region" description="Low complexity" evidence="5">
    <location>
        <begin position="83"/>
        <end position="120"/>
    </location>
</feature>
<dbReference type="Proteomes" id="UP001492380">
    <property type="component" value="Unassembled WGS sequence"/>
</dbReference>
<accession>A0ABR1Z4Q8</accession>
<feature type="region of interest" description="Disordered" evidence="5">
    <location>
        <begin position="35"/>
        <end position="123"/>
    </location>
</feature>
<dbReference type="InterPro" id="IPR007529">
    <property type="entry name" value="Znf_HIT"/>
</dbReference>
<keyword evidence="2 4" id="KW-0863">Zinc-finger</keyword>
<evidence type="ECO:0000256" key="5">
    <source>
        <dbReference type="SAM" id="MobiDB-lite"/>
    </source>
</evidence>
<feature type="domain" description="HIT-type" evidence="6">
    <location>
        <begin position="7"/>
        <end position="40"/>
    </location>
</feature>
<dbReference type="Gene3D" id="3.30.60.190">
    <property type="match status" value="1"/>
</dbReference>
<evidence type="ECO:0000256" key="2">
    <source>
        <dbReference type="ARBA" id="ARBA00022771"/>
    </source>
</evidence>
<dbReference type="CDD" id="cd23024">
    <property type="entry name" value="zf-HIT_ZNHIT2-3"/>
    <property type="match status" value="1"/>
</dbReference>
<name>A0ABR1Z4Q8_9PEZI</name>
<dbReference type="Pfam" id="PF04438">
    <property type="entry name" value="zf-HIT"/>
    <property type="match status" value="1"/>
</dbReference>
<dbReference type="InterPro" id="IPR051639">
    <property type="entry name" value="BCD1"/>
</dbReference>
<sequence>MAPSQSCGVCADQPPKYKCPSCELRYCSLACYKTHKSSTHGDPASTASAPFASTSTSSTSTTVAANPSANPPAADHHLSAGLPPAATTTPAQAQPTTVAGEASTPTNPNPTTSPSSHSSPYAPLLTHPALSSLFTRYPSLRPRLARIYASTREPDPDAPTADSHSHSQHHYNRRGGRGGRSRGGRGRGRGDSRGGGGGYRGGQWKQEVADRSAAKQVQRMRAWEGEVGEGVREFVELVALIRRGEAEAPGEGRGDDGHVVM</sequence>
<feature type="region of interest" description="Disordered" evidence="5">
    <location>
        <begin position="152"/>
        <end position="211"/>
    </location>
</feature>
<protein>
    <recommendedName>
        <fullName evidence="6">HIT-type domain-containing protein</fullName>
    </recommendedName>
</protein>